<keyword evidence="3 6" id="KW-0812">Transmembrane</keyword>
<feature type="transmembrane region" description="Helical" evidence="6">
    <location>
        <begin position="281"/>
        <end position="305"/>
    </location>
</feature>
<keyword evidence="8" id="KW-1185">Reference proteome</keyword>
<name>A0A561PQK3_9BACT</name>
<feature type="transmembrane region" description="Helical" evidence="6">
    <location>
        <begin position="192"/>
        <end position="209"/>
    </location>
</feature>
<dbReference type="EMBL" id="VIWO01000004">
    <property type="protein sequence ID" value="TWF40399.1"/>
    <property type="molecule type" value="Genomic_DNA"/>
</dbReference>
<reference evidence="7 8" key="1">
    <citation type="submission" date="2019-06" db="EMBL/GenBank/DDBJ databases">
        <title>Sorghum-associated microbial communities from plants grown in Nebraska, USA.</title>
        <authorList>
            <person name="Schachtman D."/>
        </authorList>
    </citation>
    <scope>NUCLEOTIDE SEQUENCE [LARGE SCALE GENOMIC DNA]</scope>
    <source>
        <strain evidence="7 8">1209</strain>
    </source>
</reference>
<gene>
    <name evidence="7" type="ORF">FHW36_10481</name>
</gene>
<evidence type="ECO:0000256" key="2">
    <source>
        <dbReference type="ARBA" id="ARBA00022475"/>
    </source>
</evidence>
<keyword evidence="2" id="KW-1003">Cell membrane</keyword>
<dbReference type="AlphaFoldDB" id="A0A561PQK3"/>
<feature type="transmembrane region" description="Helical" evidence="6">
    <location>
        <begin position="38"/>
        <end position="57"/>
    </location>
</feature>
<organism evidence="7 8">
    <name type="scientific">Chitinophaga polysaccharea</name>
    <dbReference type="NCBI Taxonomy" id="1293035"/>
    <lineage>
        <taxon>Bacteria</taxon>
        <taxon>Pseudomonadati</taxon>
        <taxon>Bacteroidota</taxon>
        <taxon>Chitinophagia</taxon>
        <taxon>Chitinophagales</taxon>
        <taxon>Chitinophagaceae</taxon>
        <taxon>Chitinophaga</taxon>
    </lineage>
</organism>
<dbReference type="GO" id="GO:0005886">
    <property type="term" value="C:plasma membrane"/>
    <property type="evidence" value="ECO:0007669"/>
    <property type="project" value="UniProtKB-SubCell"/>
</dbReference>
<comment type="caution">
    <text evidence="7">The sequence shown here is derived from an EMBL/GenBank/DDBJ whole genome shotgun (WGS) entry which is preliminary data.</text>
</comment>
<feature type="transmembrane region" description="Helical" evidence="6">
    <location>
        <begin position="144"/>
        <end position="162"/>
    </location>
</feature>
<keyword evidence="5 6" id="KW-0472">Membrane</keyword>
<dbReference type="InterPro" id="IPR001851">
    <property type="entry name" value="ABC_transp_permease"/>
</dbReference>
<dbReference type="OrthoDB" id="9789927at2"/>
<proteinExistence type="predicted"/>
<evidence type="ECO:0000256" key="4">
    <source>
        <dbReference type="ARBA" id="ARBA00022989"/>
    </source>
</evidence>
<sequence length="358" mass="39539">MKTKNNILLYILFIAFFAILLPAGYLTGLLSVNTISVWGRYFCFAIAALGIDLIWGYTGILSMCQAFFFCLGSYGIAMHLLLKKTVAAGAALPDFMAWNKIETLPFFWQPFHSFGWSVILCLLIPAAFAFIIGLVLFRSRIKGVYMAIITQALTLAMWLIFLRNETNLGGTNGLTDFNSILGYSLSASSVKLALYLVSLAVLCTAYYCCYRITHSKFGKVLQAIRDSESRVSYTAYKVVDYKLAVFVVAALLAAVGGMLYLPQTGIITPGRMDVKASVEMVMWVALGGRGNLKGAVIGALLVNFLYSICTSLFPDSWLFILGFLFVITVLYFDKGFMGLGDTIRQKFSATRLKTSQTH</sequence>
<feature type="transmembrane region" description="Helical" evidence="6">
    <location>
        <begin position="312"/>
        <end position="332"/>
    </location>
</feature>
<feature type="transmembrane region" description="Helical" evidence="6">
    <location>
        <begin position="114"/>
        <end position="137"/>
    </location>
</feature>
<feature type="transmembrane region" description="Helical" evidence="6">
    <location>
        <begin position="243"/>
        <end position="261"/>
    </location>
</feature>
<dbReference type="Proteomes" id="UP000320811">
    <property type="component" value="Unassembled WGS sequence"/>
</dbReference>
<dbReference type="InterPro" id="IPR017778">
    <property type="entry name" value="ABC_transptr_urea_perm_UrtC"/>
</dbReference>
<dbReference type="GO" id="GO:0015658">
    <property type="term" value="F:branched-chain amino acid transmembrane transporter activity"/>
    <property type="evidence" value="ECO:0007669"/>
    <property type="project" value="InterPro"/>
</dbReference>
<dbReference type="Pfam" id="PF02653">
    <property type="entry name" value="BPD_transp_2"/>
    <property type="match status" value="1"/>
</dbReference>
<comment type="subcellular location">
    <subcellularLocation>
        <location evidence="1">Cell membrane</location>
        <topology evidence="1">Multi-pass membrane protein</topology>
    </subcellularLocation>
</comment>
<feature type="transmembrane region" description="Helical" evidence="6">
    <location>
        <begin position="7"/>
        <end position="26"/>
    </location>
</feature>
<dbReference type="CDD" id="cd06581">
    <property type="entry name" value="TM_PBP1_LivM_like"/>
    <property type="match status" value="1"/>
</dbReference>
<evidence type="ECO:0000256" key="3">
    <source>
        <dbReference type="ARBA" id="ARBA00022692"/>
    </source>
</evidence>
<dbReference type="InterPro" id="IPR043428">
    <property type="entry name" value="LivM-like"/>
</dbReference>
<dbReference type="NCBIfam" id="TIGR03408">
    <property type="entry name" value="urea_trans_UrtC"/>
    <property type="match status" value="1"/>
</dbReference>
<evidence type="ECO:0000256" key="1">
    <source>
        <dbReference type="ARBA" id="ARBA00004651"/>
    </source>
</evidence>
<feature type="transmembrane region" description="Helical" evidence="6">
    <location>
        <begin position="64"/>
        <end position="82"/>
    </location>
</feature>
<dbReference type="PANTHER" id="PTHR30482:SF4">
    <property type="entry name" value="SLR1201 PROTEIN"/>
    <property type="match status" value="1"/>
</dbReference>
<accession>A0A561PQK3</accession>
<dbReference type="PANTHER" id="PTHR30482">
    <property type="entry name" value="HIGH-AFFINITY BRANCHED-CHAIN AMINO ACID TRANSPORT SYSTEM PERMEASE"/>
    <property type="match status" value="1"/>
</dbReference>
<protein>
    <submittedName>
        <fullName evidence="7">Amino acid/amide ABC transporter membrane protein 2 (HAAT family)</fullName>
    </submittedName>
</protein>
<evidence type="ECO:0000313" key="7">
    <source>
        <dbReference type="EMBL" id="TWF40399.1"/>
    </source>
</evidence>
<dbReference type="RefSeq" id="WP_145670404.1">
    <property type="nucleotide sequence ID" value="NZ_VIWO01000004.1"/>
</dbReference>
<keyword evidence="4 6" id="KW-1133">Transmembrane helix</keyword>
<evidence type="ECO:0000313" key="8">
    <source>
        <dbReference type="Proteomes" id="UP000320811"/>
    </source>
</evidence>
<evidence type="ECO:0000256" key="5">
    <source>
        <dbReference type="ARBA" id="ARBA00023136"/>
    </source>
</evidence>
<evidence type="ECO:0000256" key="6">
    <source>
        <dbReference type="SAM" id="Phobius"/>
    </source>
</evidence>